<dbReference type="InterPro" id="IPR022212">
    <property type="entry name" value="DUF3741"/>
</dbReference>
<organism evidence="4 5">
    <name type="scientific">Hibiscus syriacus</name>
    <name type="common">Rose of Sharon</name>
    <dbReference type="NCBI Taxonomy" id="106335"/>
    <lineage>
        <taxon>Eukaryota</taxon>
        <taxon>Viridiplantae</taxon>
        <taxon>Streptophyta</taxon>
        <taxon>Embryophyta</taxon>
        <taxon>Tracheophyta</taxon>
        <taxon>Spermatophyta</taxon>
        <taxon>Magnoliopsida</taxon>
        <taxon>eudicotyledons</taxon>
        <taxon>Gunneridae</taxon>
        <taxon>Pentapetalae</taxon>
        <taxon>rosids</taxon>
        <taxon>malvids</taxon>
        <taxon>Malvales</taxon>
        <taxon>Malvaceae</taxon>
        <taxon>Malvoideae</taxon>
        <taxon>Hibiscus</taxon>
    </lineage>
</organism>
<evidence type="ECO:0000259" key="2">
    <source>
        <dbReference type="Pfam" id="PF12552"/>
    </source>
</evidence>
<evidence type="ECO:0000259" key="3">
    <source>
        <dbReference type="Pfam" id="PF14309"/>
    </source>
</evidence>
<dbReference type="Pfam" id="PF12552">
    <property type="entry name" value="DUF3741"/>
    <property type="match status" value="1"/>
</dbReference>
<dbReference type="EMBL" id="VEPZ02000279">
    <property type="protein sequence ID" value="KAE8728073.1"/>
    <property type="molecule type" value="Genomic_DNA"/>
</dbReference>
<protein>
    <submittedName>
        <fullName evidence="4">Polyamine-modulated factor 1-binding protein 1</fullName>
    </submittedName>
</protein>
<dbReference type="AlphaFoldDB" id="A0A6A3CFS3"/>
<feature type="region of interest" description="Disordered" evidence="1">
    <location>
        <begin position="49"/>
        <end position="77"/>
    </location>
</feature>
<feature type="compositionally biased region" description="Basic and acidic residues" evidence="1">
    <location>
        <begin position="65"/>
        <end position="77"/>
    </location>
</feature>
<keyword evidence="5" id="KW-1185">Reference proteome</keyword>
<feature type="region of interest" description="Disordered" evidence="1">
    <location>
        <begin position="282"/>
        <end position="308"/>
    </location>
</feature>
<feature type="compositionally biased region" description="Polar residues" evidence="1">
    <location>
        <begin position="54"/>
        <end position="64"/>
    </location>
</feature>
<dbReference type="PANTHER" id="PTHR47212:SF4">
    <property type="entry name" value="ADHESIN-LIKE PROTEIN, PUTATIVE (DUF3741)-RELATED"/>
    <property type="match status" value="1"/>
</dbReference>
<accession>A0A6A3CFS3</accession>
<dbReference type="PANTHER" id="PTHR47212">
    <property type="entry name" value="ADHESIN-LIKE PROTEIN, PUTATIVE (DUF3741)-RELATED"/>
    <property type="match status" value="1"/>
</dbReference>
<feature type="region of interest" description="Disordered" evidence="1">
    <location>
        <begin position="217"/>
        <end position="243"/>
    </location>
</feature>
<name>A0A6A3CFS3_HIBSY</name>
<feature type="domain" description="DUF3741" evidence="2">
    <location>
        <begin position="160"/>
        <end position="204"/>
    </location>
</feature>
<reference evidence="4" key="1">
    <citation type="submission" date="2019-09" db="EMBL/GenBank/DDBJ databases">
        <title>Draft genome information of white flower Hibiscus syriacus.</title>
        <authorList>
            <person name="Kim Y.-M."/>
        </authorList>
    </citation>
    <scope>NUCLEOTIDE SEQUENCE [LARGE SCALE GENOMIC DNA]</scope>
    <source>
        <strain evidence="4">YM2019G1</strain>
    </source>
</reference>
<evidence type="ECO:0000313" key="5">
    <source>
        <dbReference type="Proteomes" id="UP000436088"/>
    </source>
</evidence>
<comment type="caution">
    <text evidence="4">The sequence shown here is derived from an EMBL/GenBank/DDBJ whole genome shotgun (WGS) entry which is preliminary data.</text>
</comment>
<dbReference type="Pfam" id="PF14309">
    <property type="entry name" value="DUF4378"/>
    <property type="match status" value="1"/>
</dbReference>
<dbReference type="Proteomes" id="UP000436088">
    <property type="component" value="Unassembled WGS sequence"/>
</dbReference>
<feature type="domain" description="DUF4378" evidence="3">
    <location>
        <begin position="644"/>
        <end position="788"/>
    </location>
</feature>
<sequence length="813" mass="92514">MAKRSNRRVVQNEKEQLGCMWGLISMFDFRLGRSTQRLLSDIRRGNKYADGVENSGNKLNSSGDKCSRTHDGEERTKVTDACKPSVKKLLEEEMLDKSEQQQTTSNLDMDGLMNEFCRQIHRKRMNRVNHDQLAEANMQSNPKSSDLEERLSEAIKFLVSQKLVDRNLLNEDGELQASKEVLDALRILSLDEELFLKFFRNPNSLLVKYVHNMRDSQLKDEDSKPLTPSNFSKNGPVRLRQPNEPVNRKQHNFFRRKPKVQERDISDEKRVFEASSKIVILKPGPMTPETGSSLSSSPESRYIGRHRGPNEKVGSHFLLAEIKESGNMLWEGNNKESPLIVYPEDFRVSNKVQSPIGVKKGEKTSKLKDSELGTEYDTTNFSRHSNIYIEAKKHLSEMITNGEENVDLSCRRVSKSLGRILSLPEYNSSPFGSPGRNSESSFITAQMRFSGSDKLQNVNANDLHNYVNHLSQVEEEPESQLGVLNSKTIDEVRGDNAISNSIDTCLNDDCSTKEEMNSKDGVNIVEDTKIMVQEESKLSDASSETRFIGRGSTAFSPLESPVAKKVDGLESVNDTQERPSPVSVLDPILTEDVSSPGSIRSRSGETSIQPIRIRFEEHGPILPTNQSNHIKTYMDDKELIFENVKAMLQPSTFNWDELYVRSFSSELLLDPLLLDEVEYFPNQLCPNQKLLFDCINEVLMEVCEYYFGSLGVSFVKPNIRPIPNTKNTIEEVWQGVHWHLLPIPHPRTLDQIVRKDMAKREIWMDLGLDTDCIGLEMGDTILEDLVEDTITSYIYETLELNMMLKNYMTDTNS</sequence>
<evidence type="ECO:0000256" key="1">
    <source>
        <dbReference type="SAM" id="MobiDB-lite"/>
    </source>
</evidence>
<evidence type="ECO:0000313" key="4">
    <source>
        <dbReference type="EMBL" id="KAE8728073.1"/>
    </source>
</evidence>
<gene>
    <name evidence="4" type="ORF">F3Y22_tig00004779pilonHSYRG00043</name>
</gene>
<proteinExistence type="predicted"/>
<dbReference type="InterPro" id="IPR025486">
    <property type="entry name" value="DUF4378"/>
</dbReference>